<dbReference type="SUPFAM" id="SSF48452">
    <property type="entry name" value="TPR-like"/>
    <property type="match status" value="1"/>
</dbReference>
<keyword evidence="4" id="KW-0472">Membrane</keyword>
<keyword evidence="10" id="KW-1185">Reference proteome</keyword>
<feature type="signal peptide" evidence="6">
    <location>
        <begin position="1"/>
        <end position="20"/>
    </location>
</feature>
<feature type="domain" description="SusD-like N-terminal" evidence="8">
    <location>
        <begin position="21"/>
        <end position="211"/>
    </location>
</feature>
<dbReference type="Proteomes" id="UP000664317">
    <property type="component" value="Unassembled WGS sequence"/>
</dbReference>
<dbReference type="Pfam" id="PF07980">
    <property type="entry name" value="SusD_RagB"/>
    <property type="match status" value="1"/>
</dbReference>
<dbReference type="Pfam" id="PF14322">
    <property type="entry name" value="SusD-like_3"/>
    <property type="match status" value="1"/>
</dbReference>
<protein>
    <submittedName>
        <fullName evidence="9">RagB/SusD family nutrient uptake outer membrane protein</fullName>
    </submittedName>
</protein>
<feature type="chain" id="PRO_5045442793" evidence="6">
    <location>
        <begin position="21"/>
        <end position="541"/>
    </location>
</feature>
<evidence type="ECO:0000256" key="6">
    <source>
        <dbReference type="SAM" id="SignalP"/>
    </source>
</evidence>
<evidence type="ECO:0000313" key="9">
    <source>
        <dbReference type="EMBL" id="MBN7811513.1"/>
    </source>
</evidence>
<dbReference type="InterPro" id="IPR012944">
    <property type="entry name" value="SusD_RagB_dom"/>
</dbReference>
<reference evidence="9 10" key="1">
    <citation type="submission" date="2021-03" db="EMBL/GenBank/DDBJ databases">
        <title>novel species isolated from a fishpond in China.</title>
        <authorList>
            <person name="Lu H."/>
            <person name="Cai Z."/>
        </authorList>
    </citation>
    <scope>NUCLEOTIDE SEQUENCE [LARGE SCALE GENOMIC DNA]</scope>
    <source>
        <strain evidence="9 10">H41</strain>
    </source>
</reference>
<evidence type="ECO:0000313" key="10">
    <source>
        <dbReference type="Proteomes" id="UP000664317"/>
    </source>
</evidence>
<dbReference type="InterPro" id="IPR011990">
    <property type="entry name" value="TPR-like_helical_dom_sf"/>
</dbReference>
<dbReference type="Gene3D" id="1.25.40.390">
    <property type="match status" value="1"/>
</dbReference>
<gene>
    <name evidence="9" type="ORF">J0A68_11150</name>
</gene>
<keyword evidence="3 6" id="KW-0732">Signal</keyword>
<evidence type="ECO:0000256" key="3">
    <source>
        <dbReference type="ARBA" id="ARBA00022729"/>
    </source>
</evidence>
<comment type="similarity">
    <text evidence="2">Belongs to the SusD family.</text>
</comment>
<evidence type="ECO:0000256" key="4">
    <source>
        <dbReference type="ARBA" id="ARBA00023136"/>
    </source>
</evidence>
<accession>A0ABS3C316</accession>
<comment type="subcellular location">
    <subcellularLocation>
        <location evidence="1">Cell outer membrane</location>
    </subcellularLocation>
</comment>
<feature type="domain" description="RagB/SusD" evidence="7">
    <location>
        <begin position="257"/>
        <end position="540"/>
    </location>
</feature>
<evidence type="ECO:0000259" key="8">
    <source>
        <dbReference type="Pfam" id="PF14322"/>
    </source>
</evidence>
<dbReference type="EMBL" id="JAFKCT010000004">
    <property type="protein sequence ID" value="MBN7811513.1"/>
    <property type="molecule type" value="Genomic_DNA"/>
</dbReference>
<evidence type="ECO:0000256" key="1">
    <source>
        <dbReference type="ARBA" id="ARBA00004442"/>
    </source>
</evidence>
<dbReference type="PROSITE" id="PS51257">
    <property type="entry name" value="PROKAR_LIPOPROTEIN"/>
    <property type="match status" value="1"/>
</dbReference>
<comment type="caution">
    <text evidence="9">The sequence shown here is derived from an EMBL/GenBank/DDBJ whole genome shotgun (WGS) entry which is preliminary data.</text>
</comment>
<sequence length="541" mass="60179">MKKIASILAIALLLFGSSCADFLEEENKSNVTAEEFYATKEGYSALVNSNYAALRNIYGNQPWMFEAGTDLYQEGRGLEPQGLSKYTELNSASSNVNFLYVNGYKSIQLANSAIFYADKTEQAAVNTQYLGEVRFLRANAYFLLVQSYGGVPLITEFIQEPILAFDRATAEEVYAFIISELEGALTQVSSGSYSGRVNKRAVENLLAKVHLTRAYEDFAASDDFAKAASYADKVIGGQGLTISSEQLWKPGNDMNAEVIFSVQYSAGSISADPSRIGNQQQNFFGPYLGGSEVAGNAPYKTYNLLPTRFALDLFEKGDERWYSTFMTEMFTRYYDYYDVADHKSLTVRDFYEPRWFTAQDSIAYVAAHPGVVYHSYGTTDPVSAITTADRATMIVKKFDDPKSLFAGGTSGTSTRDFIVHRLADTYLVAAEAYLQLGNAAQGLERLNAVRARAKVANATLAEFDIDYILDERARELLGEYHRWFDLKRTGKLVERASAHNSWISPENFVGAGGNLKILRPIPQEALDLNQNKNFPQNPAYD</sequence>
<organism evidence="9 10">
    <name type="scientific">Algoriphagus oliviformis</name>
    <dbReference type="NCBI Taxonomy" id="2811231"/>
    <lineage>
        <taxon>Bacteria</taxon>
        <taxon>Pseudomonadati</taxon>
        <taxon>Bacteroidota</taxon>
        <taxon>Cytophagia</taxon>
        <taxon>Cytophagales</taxon>
        <taxon>Cyclobacteriaceae</taxon>
        <taxon>Algoriphagus</taxon>
    </lineage>
</organism>
<evidence type="ECO:0000259" key="7">
    <source>
        <dbReference type="Pfam" id="PF07980"/>
    </source>
</evidence>
<dbReference type="RefSeq" id="WP_206578295.1">
    <property type="nucleotide sequence ID" value="NZ_JAFKCT010000004.1"/>
</dbReference>
<evidence type="ECO:0000256" key="5">
    <source>
        <dbReference type="ARBA" id="ARBA00023237"/>
    </source>
</evidence>
<keyword evidence="5" id="KW-0998">Cell outer membrane</keyword>
<name>A0ABS3C316_9BACT</name>
<dbReference type="InterPro" id="IPR033985">
    <property type="entry name" value="SusD-like_N"/>
</dbReference>
<proteinExistence type="inferred from homology"/>
<evidence type="ECO:0000256" key="2">
    <source>
        <dbReference type="ARBA" id="ARBA00006275"/>
    </source>
</evidence>